<evidence type="ECO:0000256" key="7">
    <source>
        <dbReference type="ARBA" id="ARBA00023269"/>
    </source>
</evidence>
<evidence type="ECO:0000256" key="4">
    <source>
        <dbReference type="ARBA" id="ARBA00022454"/>
    </source>
</evidence>
<name>A0A0L0G7J0_9EUKA</name>
<dbReference type="AlphaFoldDB" id="A0A0L0G7J0"/>
<dbReference type="GO" id="GO:0005634">
    <property type="term" value="C:nucleus"/>
    <property type="evidence" value="ECO:0007669"/>
    <property type="project" value="UniProtKB-SubCell"/>
</dbReference>
<dbReference type="Gene3D" id="1.10.20.10">
    <property type="entry name" value="Histone, subunit A"/>
    <property type="match status" value="1"/>
</dbReference>
<dbReference type="SUPFAM" id="SSF47113">
    <property type="entry name" value="Histone-fold"/>
    <property type="match status" value="1"/>
</dbReference>
<evidence type="ECO:0000256" key="8">
    <source>
        <dbReference type="RuleBase" id="RU000528"/>
    </source>
</evidence>
<dbReference type="GO" id="GO:0000786">
    <property type="term" value="C:nucleosome"/>
    <property type="evidence" value="ECO:0007669"/>
    <property type="project" value="UniProtKB-KW"/>
</dbReference>
<evidence type="ECO:0000256" key="1">
    <source>
        <dbReference type="ARBA" id="ARBA00004123"/>
    </source>
</evidence>
<dbReference type="eggNOG" id="KOG3467">
    <property type="taxonomic scope" value="Eukaryota"/>
</dbReference>
<dbReference type="GO" id="GO:0046982">
    <property type="term" value="F:protein heterodimerization activity"/>
    <property type="evidence" value="ECO:0007669"/>
    <property type="project" value="InterPro"/>
</dbReference>
<feature type="region of interest" description="Disordered" evidence="9">
    <location>
        <begin position="1"/>
        <end position="23"/>
    </location>
</feature>
<dbReference type="InterPro" id="IPR009072">
    <property type="entry name" value="Histone-fold"/>
</dbReference>
<sequence>MRTGSRARPESRPGTKPTSGLRKEKICYRRHVDKVRGLITMRGITKPDIRRLARRGGVKRISGLIYDEMRQQLKLYLANLVRLALTYCQHRRQKTVTAMDVVYAVRLFGERLYGFGS</sequence>
<reference evidence="10 11" key="1">
    <citation type="submission" date="2011-02" db="EMBL/GenBank/DDBJ databases">
        <title>The Genome Sequence of Sphaeroforma arctica JP610.</title>
        <authorList>
            <consortium name="The Broad Institute Genome Sequencing Platform"/>
            <person name="Russ C."/>
            <person name="Cuomo C."/>
            <person name="Young S.K."/>
            <person name="Zeng Q."/>
            <person name="Gargeya S."/>
            <person name="Alvarado L."/>
            <person name="Berlin A."/>
            <person name="Chapman S.B."/>
            <person name="Chen Z."/>
            <person name="Freedman E."/>
            <person name="Gellesch M."/>
            <person name="Goldberg J."/>
            <person name="Griggs A."/>
            <person name="Gujja S."/>
            <person name="Heilman E."/>
            <person name="Heiman D."/>
            <person name="Howarth C."/>
            <person name="Mehta T."/>
            <person name="Neiman D."/>
            <person name="Pearson M."/>
            <person name="Roberts A."/>
            <person name="Saif S."/>
            <person name="Shea T."/>
            <person name="Shenoy N."/>
            <person name="Sisk P."/>
            <person name="Stolte C."/>
            <person name="Sykes S."/>
            <person name="White J."/>
            <person name="Yandava C."/>
            <person name="Burger G."/>
            <person name="Gray M.W."/>
            <person name="Holland P.W.H."/>
            <person name="King N."/>
            <person name="Lang F.B.F."/>
            <person name="Roger A.J."/>
            <person name="Ruiz-Trillo I."/>
            <person name="Haas B."/>
            <person name="Nusbaum C."/>
            <person name="Birren B."/>
        </authorList>
    </citation>
    <scope>NUCLEOTIDE SEQUENCE [LARGE SCALE GENOMIC DNA]</scope>
    <source>
        <strain evidence="10 11">JP610</strain>
    </source>
</reference>
<keyword evidence="11" id="KW-1185">Reference proteome</keyword>
<dbReference type="GO" id="GO:0030527">
    <property type="term" value="F:structural constituent of chromatin"/>
    <property type="evidence" value="ECO:0007669"/>
    <property type="project" value="InterPro"/>
</dbReference>
<dbReference type="SMART" id="SM00417">
    <property type="entry name" value="H4"/>
    <property type="match status" value="1"/>
</dbReference>
<proteinExistence type="inferred from homology"/>
<comment type="subunit">
    <text evidence="8">The nucleosome is a histone octamer containing two molecules each of H2A, H2B, H3 and H4 assembled in one H3-H4 heterotetramer and two H2A-H2B heterodimers. The octamer wraps approximately 147 bp of DNA.</text>
</comment>
<dbReference type="PANTHER" id="PTHR10484">
    <property type="entry name" value="HISTONE H4"/>
    <property type="match status" value="1"/>
</dbReference>
<comment type="similarity">
    <text evidence="3 8">Belongs to the histone H4 family.</text>
</comment>
<dbReference type="STRING" id="667725.A0A0L0G7J0"/>
<accession>A0A0L0G7J0</accession>
<comment type="function">
    <text evidence="8">Core component of nucleosome. Nucleosomes wrap and compact DNA into chromatin, limiting DNA accessibility to the cellular machineries which require DNA as a template. Histones thereby play a central role in transcription regulation, DNA repair, DNA replication and chromosomal stability. DNA accessibility is regulated via a complex set of post-translational modifications of histones, also called histone code, and nucleosome remodeling.</text>
</comment>
<evidence type="ECO:0000256" key="3">
    <source>
        <dbReference type="ARBA" id="ARBA00006564"/>
    </source>
</evidence>
<dbReference type="CDD" id="cd22912">
    <property type="entry name" value="HFD_H4"/>
    <property type="match status" value="1"/>
</dbReference>
<dbReference type="EMBL" id="KQ241781">
    <property type="protein sequence ID" value="KNC84188.1"/>
    <property type="molecule type" value="Genomic_DNA"/>
</dbReference>
<dbReference type="Proteomes" id="UP000054560">
    <property type="component" value="Unassembled WGS sequence"/>
</dbReference>
<evidence type="ECO:0000256" key="9">
    <source>
        <dbReference type="SAM" id="MobiDB-lite"/>
    </source>
</evidence>
<dbReference type="PRINTS" id="PR00623">
    <property type="entry name" value="HISTONEH4"/>
</dbReference>
<dbReference type="RefSeq" id="XP_014158090.1">
    <property type="nucleotide sequence ID" value="XM_014302615.1"/>
</dbReference>
<evidence type="ECO:0000313" key="11">
    <source>
        <dbReference type="Proteomes" id="UP000054560"/>
    </source>
</evidence>
<keyword evidence="6 8" id="KW-0539">Nucleus</keyword>
<keyword evidence="7 8" id="KW-0544">Nucleosome core</keyword>
<evidence type="ECO:0000313" key="10">
    <source>
        <dbReference type="EMBL" id="KNC84188.1"/>
    </source>
</evidence>
<evidence type="ECO:0000256" key="6">
    <source>
        <dbReference type="ARBA" id="ARBA00023242"/>
    </source>
</evidence>
<dbReference type="OrthoDB" id="10255923at2759"/>
<keyword evidence="4 8" id="KW-0158">Chromosome</keyword>
<comment type="subcellular location">
    <subcellularLocation>
        <location evidence="2">Chromosome</location>
    </subcellularLocation>
    <subcellularLocation>
        <location evidence="1">Nucleus</location>
    </subcellularLocation>
</comment>
<organism evidence="10 11">
    <name type="scientific">Sphaeroforma arctica JP610</name>
    <dbReference type="NCBI Taxonomy" id="667725"/>
    <lineage>
        <taxon>Eukaryota</taxon>
        <taxon>Ichthyosporea</taxon>
        <taxon>Ichthyophonida</taxon>
        <taxon>Sphaeroforma</taxon>
    </lineage>
</organism>
<dbReference type="InterPro" id="IPR001951">
    <property type="entry name" value="Histone_H4"/>
</dbReference>
<evidence type="ECO:0000256" key="2">
    <source>
        <dbReference type="ARBA" id="ARBA00004286"/>
    </source>
</evidence>
<gene>
    <name evidence="10" type="ORF">SARC_03578</name>
</gene>
<protein>
    <recommendedName>
        <fullName evidence="8">Histone H4</fullName>
    </recommendedName>
</protein>
<dbReference type="GeneID" id="25904082"/>
<evidence type="ECO:0000256" key="5">
    <source>
        <dbReference type="ARBA" id="ARBA00023125"/>
    </source>
</evidence>
<dbReference type="GO" id="GO:0003677">
    <property type="term" value="F:DNA binding"/>
    <property type="evidence" value="ECO:0007669"/>
    <property type="project" value="UniProtKB-KW"/>
</dbReference>
<keyword evidence="5 8" id="KW-0238">DNA-binding</keyword>